<feature type="domain" description="Tail specific protease" evidence="1">
    <location>
        <begin position="101"/>
        <end position="301"/>
    </location>
</feature>
<dbReference type="InterPro" id="IPR029045">
    <property type="entry name" value="ClpP/crotonase-like_dom_sf"/>
</dbReference>
<reference evidence="2" key="1">
    <citation type="submission" date="2022-07" db="EMBL/GenBank/DDBJ databases">
        <authorList>
            <person name="Criscuolo A."/>
        </authorList>
    </citation>
    <scope>NUCLEOTIDE SEQUENCE</scope>
    <source>
        <strain evidence="2">CIP111854</strain>
    </source>
</reference>
<dbReference type="SUPFAM" id="SSF52096">
    <property type="entry name" value="ClpP/crotonase"/>
    <property type="match status" value="1"/>
</dbReference>
<dbReference type="InterPro" id="IPR005151">
    <property type="entry name" value="Tail-specific_protease"/>
</dbReference>
<comment type="caution">
    <text evidence="2">The sequence shown here is derived from an EMBL/GenBank/DDBJ whole genome shotgun (WGS) entry which is preliminary data.</text>
</comment>
<dbReference type="GO" id="GO:0006508">
    <property type="term" value="P:proteolysis"/>
    <property type="evidence" value="ECO:0007669"/>
    <property type="project" value="InterPro"/>
</dbReference>
<protein>
    <recommendedName>
        <fullName evidence="1">Tail specific protease domain-containing protein</fullName>
    </recommendedName>
</protein>
<accession>A0A9W4QQT8</accession>
<dbReference type="PANTHER" id="PTHR11261">
    <property type="entry name" value="INTERPHOTORECEPTOR RETINOID-BINDING PROTEIN"/>
    <property type="match status" value="1"/>
</dbReference>
<dbReference type="Pfam" id="PF03572">
    <property type="entry name" value="Peptidase_S41"/>
    <property type="match status" value="1"/>
</dbReference>
<name>A0A9W4QQT8_9GAMM</name>
<organism evidence="2 3">
    <name type="scientific">Pseudoalteromonas holothuriae</name>
    <dbReference type="NCBI Taxonomy" id="2963714"/>
    <lineage>
        <taxon>Bacteria</taxon>
        <taxon>Pseudomonadati</taxon>
        <taxon>Pseudomonadota</taxon>
        <taxon>Gammaproteobacteria</taxon>
        <taxon>Alteromonadales</taxon>
        <taxon>Pseudoalteromonadaceae</taxon>
        <taxon>Pseudoalteromonas</taxon>
    </lineage>
</organism>
<dbReference type="Gene3D" id="3.90.226.10">
    <property type="entry name" value="2-enoyl-CoA Hydratase, Chain A, domain 1"/>
    <property type="match status" value="1"/>
</dbReference>
<keyword evidence="3" id="KW-1185">Reference proteome</keyword>
<evidence type="ECO:0000313" key="3">
    <source>
        <dbReference type="Proteomes" id="UP001152467"/>
    </source>
</evidence>
<dbReference type="AlphaFoldDB" id="A0A9W4QQT8"/>
<gene>
    <name evidence="2" type="ORF">PSECIP111854_00060</name>
</gene>
<evidence type="ECO:0000313" key="2">
    <source>
        <dbReference type="EMBL" id="CAH9049427.1"/>
    </source>
</evidence>
<dbReference type="EMBL" id="CAMAPC010000001">
    <property type="protein sequence ID" value="CAH9049427.1"/>
    <property type="molecule type" value="Genomic_DNA"/>
</dbReference>
<dbReference type="Proteomes" id="UP001152467">
    <property type="component" value="Unassembled WGS sequence"/>
</dbReference>
<dbReference type="PANTHER" id="PTHR11261:SF3">
    <property type="entry name" value="RETINOL-BINDING PROTEIN 3"/>
    <property type="match status" value="1"/>
</dbReference>
<evidence type="ECO:0000259" key="1">
    <source>
        <dbReference type="SMART" id="SM00245"/>
    </source>
</evidence>
<dbReference type="CDD" id="cd07563">
    <property type="entry name" value="Peptidase_S41_IRBP"/>
    <property type="match status" value="1"/>
</dbReference>
<dbReference type="GO" id="GO:0008236">
    <property type="term" value="F:serine-type peptidase activity"/>
    <property type="evidence" value="ECO:0007669"/>
    <property type="project" value="InterPro"/>
</dbReference>
<dbReference type="SMART" id="SM00245">
    <property type="entry name" value="TSPc"/>
    <property type="match status" value="1"/>
</dbReference>
<sequence length="341" mass="38335">MKSYYYILILTLFWAHKGLCNGADKSNQHFEMLTQLQQSIQLHYVEVQNIPSIINALDTLAQSKSFKSATSSKQLLSIINNELHKFDKHLSMSFVPSSNKKSTTDETIYESWLDKLARKNYGFERVEVLPGNVGLLSFWGFANVTKQSKRKVAAIITLLEDSDSLIIDLRNNGGGDATMVQLISSYFLEKDTHLNSFYSRDSGLTSEFWTVPVNGKKRPKLPIYILTSNKTFSAAEEFAYNFKHLGRATIIGENTKGGANPWRFVNLPNGIRVAMPTSKAINPITKTNWEGVGVKPDIKVKANQALEASYTIALEQLREKAKNKLKLQDIMQALENTSSID</sequence>
<dbReference type="RefSeq" id="WP_261625536.1">
    <property type="nucleotide sequence ID" value="NZ_CAMAPC010000001.1"/>
</dbReference>
<proteinExistence type="predicted"/>
<dbReference type="Gene3D" id="3.30.750.44">
    <property type="match status" value="1"/>
</dbReference>